<accession>A0ABU1DK16</accession>
<sequence>MRDAVDHRIAVAHGHTLHVRERRGDGLPVVCLPGLARTLDDFEPLAAHLASPEGGARRVISISSRGRGLSDRDSDPSRYQVKQESEDALAVLDALGVNRAAFVGTSRGGLVTMMIAALKREMVAAAVLNDIGPEIELDGLIRIQSMLNSSALPDTFEQGAKWIRMANGDRFPALGADDWMRWARRAWRETDGRLEPACDPALSETLKGLDLTKPVPSAWPLFDALKGARLMIVRGELSDLFSEAQLGRMVERRPDAVVWRVAGQGHAPLLDDAPTMGAIASFLAAKG</sequence>
<dbReference type="PANTHER" id="PTHR43798">
    <property type="entry name" value="MONOACYLGLYCEROL LIPASE"/>
    <property type="match status" value="1"/>
</dbReference>
<evidence type="ECO:0000313" key="3">
    <source>
        <dbReference type="Proteomes" id="UP001181622"/>
    </source>
</evidence>
<proteinExistence type="predicted"/>
<dbReference type="RefSeq" id="WP_309394239.1">
    <property type="nucleotide sequence ID" value="NZ_JADBEO010000052.1"/>
</dbReference>
<dbReference type="InterPro" id="IPR050266">
    <property type="entry name" value="AB_hydrolase_sf"/>
</dbReference>
<evidence type="ECO:0000259" key="1">
    <source>
        <dbReference type="Pfam" id="PF00561"/>
    </source>
</evidence>
<comment type="caution">
    <text evidence="2">The sequence shown here is derived from an EMBL/GenBank/DDBJ whole genome shotgun (WGS) entry which is preliminary data.</text>
</comment>
<dbReference type="InterPro" id="IPR000073">
    <property type="entry name" value="AB_hydrolase_1"/>
</dbReference>
<dbReference type="Proteomes" id="UP001181622">
    <property type="component" value="Unassembled WGS sequence"/>
</dbReference>
<dbReference type="EMBL" id="JADBEO010000052">
    <property type="protein sequence ID" value="MDR4308461.1"/>
    <property type="molecule type" value="Genomic_DNA"/>
</dbReference>
<feature type="domain" description="AB hydrolase-1" evidence="1">
    <location>
        <begin position="28"/>
        <end position="143"/>
    </location>
</feature>
<dbReference type="SUPFAM" id="SSF53474">
    <property type="entry name" value="alpha/beta-Hydrolases"/>
    <property type="match status" value="1"/>
</dbReference>
<keyword evidence="3" id="KW-1185">Reference proteome</keyword>
<dbReference type="GO" id="GO:0016787">
    <property type="term" value="F:hydrolase activity"/>
    <property type="evidence" value="ECO:0007669"/>
    <property type="project" value="UniProtKB-KW"/>
</dbReference>
<evidence type="ECO:0000313" key="2">
    <source>
        <dbReference type="EMBL" id="MDR4308461.1"/>
    </source>
</evidence>
<keyword evidence="2" id="KW-0378">Hydrolase</keyword>
<dbReference type="InterPro" id="IPR029058">
    <property type="entry name" value="AB_hydrolase_fold"/>
</dbReference>
<protein>
    <submittedName>
        <fullName evidence="2">Alpha/beta hydrolase</fullName>
    </submittedName>
</protein>
<gene>
    <name evidence="2" type="ORF">IHQ68_17720</name>
</gene>
<dbReference type="Pfam" id="PF00561">
    <property type="entry name" value="Abhydrolase_1"/>
    <property type="match status" value="1"/>
</dbReference>
<organism evidence="2 3">
    <name type="scientific">Chelatococcus sambhunathii</name>
    <dbReference type="NCBI Taxonomy" id="363953"/>
    <lineage>
        <taxon>Bacteria</taxon>
        <taxon>Pseudomonadati</taxon>
        <taxon>Pseudomonadota</taxon>
        <taxon>Alphaproteobacteria</taxon>
        <taxon>Hyphomicrobiales</taxon>
        <taxon>Chelatococcaceae</taxon>
        <taxon>Chelatococcus</taxon>
    </lineage>
</organism>
<name>A0ABU1DK16_9HYPH</name>
<dbReference type="PANTHER" id="PTHR43798:SF33">
    <property type="entry name" value="HYDROLASE, PUTATIVE (AFU_ORTHOLOGUE AFUA_2G14860)-RELATED"/>
    <property type="match status" value="1"/>
</dbReference>
<reference evidence="2" key="1">
    <citation type="submission" date="2020-10" db="EMBL/GenBank/DDBJ databases">
        <authorList>
            <person name="Abbas A."/>
            <person name="Razzaq R."/>
            <person name="Waqas M."/>
            <person name="Abbas N."/>
            <person name="Nielsen T.K."/>
            <person name="Hansen L.H."/>
            <person name="Hussain S."/>
            <person name="Shahid M."/>
        </authorList>
    </citation>
    <scope>NUCLEOTIDE SEQUENCE</scope>
    <source>
        <strain evidence="2">S14</strain>
    </source>
</reference>
<dbReference type="Gene3D" id="3.40.50.1820">
    <property type="entry name" value="alpha/beta hydrolase"/>
    <property type="match status" value="1"/>
</dbReference>